<evidence type="ECO:0000256" key="3">
    <source>
        <dbReference type="ARBA" id="ARBA00023004"/>
    </source>
</evidence>
<name>A0A5C1DDP5_9NEIS</name>
<dbReference type="Pfam" id="PF00355">
    <property type="entry name" value="Rieske"/>
    <property type="match status" value="1"/>
</dbReference>
<protein>
    <submittedName>
        <fullName evidence="6">Rieske 2Fe-2S domain-containing protein</fullName>
    </submittedName>
</protein>
<dbReference type="PANTHER" id="PTHR40261:SF1">
    <property type="entry name" value="RIESKE DOMAIN-CONTAINING PROTEIN"/>
    <property type="match status" value="1"/>
</dbReference>
<evidence type="ECO:0000256" key="1">
    <source>
        <dbReference type="ARBA" id="ARBA00022714"/>
    </source>
</evidence>
<evidence type="ECO:0000313" key="7">
    <source>
        <dbReference type="Proteomes" id="UP000322079"/>
    </source>
</evidence>
<proteinExistence type="predicted"/>
<dbReference type="GO" id="GO:0051537">
    <property type="term" value="F:2 iron, 2 sulfur cluster binding"/>
    <property type="evidence" value="ECO:0007669"/>
    <property type="project" value="UniProtKB-KW"/>
</dbReference>
<gene>
    <name evidence="6" type="ORF">FYK34_04235</name>
</gene>
<dbReference type="RefSeq" id="WP_149295207.1">
    <property type="nucleotide sequence ID" value="NZ_CP043473.1"/>
</dbReference>
<dbReference type="EMBL" id="CP043473">
    <property type="protein sequence ID" value="QEL54830.1"/>
    <property type="molecule type" value="Genomic_DNA"/>
</dbReference>
<keyword evidence="2" id="KW-0479">Metal-binding</keyword>
<organism evidence="6 7">
    <name type="scientific">Chromobacterium paludis</name>
    <dbReference type="NCBI Taxonomy" id="2605945"/>
    <lineage>
        <taxon>Bacteria</taxon>
        <taxon>Pseudomonadati</taxon>
        <taxon>Pseudomonadota</taxon>
        <taxon>Betaproteobacteria</taxon>
        <taxon>Neisseriales</taxon>
        <taxon>Chromobacteriaceae</taxon>
        <taxon>Chromobacterium</taxon>
    </lineage>
</organism>
<evidence type="ECO:0000259" key="5">
    <source>
        <dbReference type="PROSITE" id="PS51296"/>
    </source>
</evidence>
<evidence type="ECO:0000313" key="6">
    <source>
        <dbReference type="EMBL" id="QEL54830.1"/>
    </source>
</evidence>
<dbReference type="AlphaFoldDB" id="A0A5C1DDP5"/>
<dbReference type="InterPro" id="IPR017941">
    <property type="entry name" value="Rieske_2Fe-2S"/>
</dbReference>
<keyword evidence="7" id="KW-1185">Reference proteome</keyword>
<evidence type="ECO:0000256" key="2">
    <source>
        <dbReference type="ARBA" id="ARBA00022723"/>
    </source>
</evidence>
<accession>A0A5C1DDP5</accession>
<keyword evidence="3" id="KW-0408">Iron</keyword>
<dbReference type="PANTHER" id="PTHR40261">
    <property type="match status" value="1"/>
</dbReference>
<feature type="domain" description="Rieske" evidence="5">
    <location>
        <begin position="18"/>
        <end position="114"/>
    </location>
</feature>
<evidence type="ECO:0000256" key="4">
    <source>
        <dbReference type="ARBA" id="ARBA00023014"/>
    </source>
</evidence>
<keyword evidence="4" id="KW-0411">Iron-sulfur</keyword>
<keyword evidence="1" id="KW-0001">2Fe-2S</keyword>
<dbReference type="GO" id="GO:0046872">
    <property type="term" value="F:metal ion binding"/>
    <property type="evidence" value="ECO:0007669"/>
    <property type="project" value="UniProtKB-KW"/>
</dbReference>
<dbReference type="PROSITE" id="PS51296">
    <property type="entry name" value="RIESKE"/>
    <property type="match status" value="1"/>
</dbReference>
<dbReference type="SUPFAM" id="SSF50022">
    <property type="entry name" value="ISP domain"/>
    <property type="match status" value="1"/>
</dbReference>
<sequence>MAAAPARLICAAELLQDSGPAHRFDIEQADGDPLPAFVIRYHGKVHGYVNRCRHIPIELDLQDGRVFDLSGHYLICSMHGARYHPATGYCSWGPCKGQSLTALDVIEENGQVWLNVMPA</sequence>
<reference evidence="6 7" key="1">
    <citation type="submission" date="2019-08" db="EMBL/GenBank/DDBJ databases">
        <title>Chromobacterium paludis, a novel bacterium isolated from a Maryland marsh pond.</title>
        <authorList>
            <person name="Blackburn M.B."/>
            <person name="Gundersen-Rindal D.E."/>
        </authorList>
    </citation>
    <scope>NUCLEOTIDE SEQUENCE [LARGE SCALE GENOMIC DNA]</scope>
    <source>
        <strain evidence="7">IIBBL 257-1</strain>
    </source>
</reference>
<dbReference type="KEGG" id="chrm:FYK34_04235"/>
<dbReference type="InterPro" id="IPR036922">
    <property type="entry name" value="Rieske_2Fe-2S_sf"/>
</dbReference>
<dbReference type="Gene3D" id="2.102.10.10">
    <property type="entry name" value="Rieske [2Fe-2S] iron-sulphur domain"/>
    <property type="match status" value="1"/>
</dbReference>
<dbReference type="Proteomes" id="UP000322079">
    <property type="component" value="Chromosome"/>
</dbReference>